<keyword evidence="3" id="KW-1003">Cell membrane</keyword>
<comment type="caution">
    <text evidence="9">The sequence shown here is derived from an EMBL/GenBank/DDBJ whole genome shotgun (WGS) entry which is preliminary data.</text>
</comment>
<keyword evidence="4 7" id="KW-0812">Transmembrane</keyword>
<organism evidence="9 10">
    <name type="scientific">Nocardioides humi</name>
    <dbReference type="NCBI Taxonomy" id="449461"/>
    <lineage>
        <taxon>Bacteria</taxon>
        <taxon>Bacillati</taxon>
        <taxon>Actinomycetota</taxon>
        <taxon>Actinomycetes</taxon>
        <taxon>Propionibacteriales</taxon>
        <taxon>Nocardioidaceae</taxon>
        <taxon>Nocardioides</taxon>
    </lineage>
</organism>
<feature type="transmembrane region" description="Helical" evidence="7">
    <location>
        <begin position="176"/>
        <end position="198"/>
    </location>
</feature>
<dbReference type="PANTHER" id="PTHR43386:SF1">
    <property type="entry name" value="D,D-DIPEPTIDE TRANSPORT SYSTEM PERMEASE PROTEIN DDPC-RELATED"/>
    <property type="match status" value="1"/>
</dbReference>
<evidence type="ECO:0000259" key="8">
    <source>
        <dbReference type="PROSITE" id="PS50928"/>
    </source>
</evidence>
<accession>A0ABN2AEH9</accession>
<evidence type="ECO:0000256" key="1">
    <source>
        <dbReference type="ARBA" id="ARBA00004651"/>
    </source>
</evidence>
<evidence type="ECO:0000256" key="4">
    <source>
        <dbReference type="ARBA" id="ARBA00022692"/>
    </source>
</evidence>
<evidence type="ECO:0000256" key="7">
    <source>
        <dbReference type="RuleBase" id="RU363032"/>
    </source>
</evidence>
<keyword evidence="10" id="KW-1185">Reference proteome</keyword>
<feature type="domain" description="ABC transmembrane type-1" evidence="8">
    <location>
        <begin position="63"/>
        <end position="252"/>
    </location>
</feature>
<comment type="similarity">
    <text evidence="7">Belongs to the binding-protein-dependent transport system permease family.</text>
</comment>
<feature type="transmembrane region" description="Helical" evidence="7">
    <location>
        <begin position="67"/>
        <end position="91"/>
    </location>
</feature>
<evidence type="ECO:0000313" key="9">
    <source>
        <dbReference type="EMBL" id="GAA1515780.1"/>
    </source>
</evidence>
<dbReference type="Gene3D" id="1.10.3720.10">
    <property type="entry name" value="MetI-like"/>
    <property type="match status" value="1"/>
</dbReference>
<dbReference type="CDD" id="cd06261">
    <property type="entry name" value="TM_PBP2"/>
    <property type="match status" value="1"/>
</dbReference>
<dbReference type="InterPro" id="IPR000515">
    <property type="entry name" value="MetI-like"/>
</dbReference>
<keyword evidence="5 7" id="KW-1133">Transmembrane helix</keyword>
<dbReference type="InterPro" id="IPR035906">
    <property type="entry name" value="MetI-like_sf"/>
</dbReference>
<name>A0ABN2AEH9_9ACTN</name>
<gene>
    <name evidence="9" type="ORF">GCM10009788_20130</name>
</gene>
<evidence type="ECO:0000313" key="10">
    <source>
        <dbReference type="Proteomes" id="UP001500842"/>
    </source>
</evidence>
<protein>
    <recommendedName>
        <fullName evidence="8">ABC transmembrane type-1 domain-containing protein</fullName>
    </recommendedName>
</protein>
<keyword evidence="6 7" id="KW-0472">Membrane</keyword>
<dbReference type="PROSITE" id="PS50928">
    <property type="entry name" value="ABC_TM1"/>
    <property type="match status" value="1"/>
</dbReference>
<dbReference type="Proteomes" id="UP001500842">
    <property type="component" value="Unassembled WGS sequence"/>
</dbReference>
<reference evidence="9 10" key="1">
    <citation type="journal article" date="2019" name="Int. J. Syst. Evol. Microbiol.">
        <title>The Global Catalogue of Microorganisms (GCM) 10K type strain sequencing project: providing services to taxonomists for standard genome sequencing and annotation.</title>
        <authorList>
            <consortium name="The Broad Institute Genomics Platform"/>
            <consortium name="The Broad Institute Genome Sequencing Center for Infectious Disease"/>
            <person name="Wu L."/>
            <person name="Ma J."/>
        </authorList>
    </citation>
    <scope>NUCLEOTIDE SEQUENCE [LARGE SCALE GENOMIC DNA]</scope>
    <source>
        <strain evidence="9 10">JCM 14942</strain>
    </source>
</reference>
<proteinExistence type="inferred from homology"/>
<feature type="transmembrane region" description="Helical" evidence="7">
    <location>
        <begin position="98"/>
        <end position="122"/>
    </location>
</feature>
<comment type="subcellular location">
    <subcellularLocation>
        <location evidence="1 7">Cell membrane</location>
        <topology evidence="1 7">Multi-pass membrane protein</topology>
    </subcellularLocation>
</comment>
<evidence type="ECO:0000256" key="5">
    <source>
        <dbReference type="ARBA" id="ARBA00022989"/>
    </source>
</evidence>
<dbReference type="EMBL" id="BAAAOR010000014">
    <property type="protein sequence ID" value="GAA1515780.1"/>
    <property type="molecule type" value="Genomic_DNA"/>
</dbReference>
<dbReference type="Pfam" id="PF00528">
    <property type="entry name" value="BPD_transp_1"/>
    <property type="match status" value="1"/>
</dbReference>
<keyword evidence="2 7" id="KW-0813">Transport</keyword>
<sequence length="267" mass="28168">MVWLSLGWLGLVLFAVLFAFLLPLHGAGAIVGDPRMGPFQDWSDPLGRDWLGRSQLSRLVNGARTSITVAGSAAVVGLVVGGVLGALSGYVRGKTEGLLNILADALVSLPPLFVLLAITAVLEQDQKTLVLGLAIISVPAFYRLSRASTMSLASRDFVTAAQAMGASPARIMFKELIPNVVIPLLSYSFLIFAILVVAEGSLSFLGLGIKPPAPSWGGQLAGGRQFLSTDPHLVLVPGALFVLTVLSLNIVGDAVRRRFDVKESALR</sequence>
<dbReference type="SUPFAM" id="SSF161098">
    <property type="entry name" value="MetI-like"/>
    <property type="match status" value="1"/>
</dbReference>
<feature type="transmembrane region" description="Helical" evidence="7">
    <location>
        <begin position="128"/>
        <end position="145"/>
    </location>
</feature>
<feature type="transmembrane region" description="Helical" evidence="7">
    <location>
        <begin position="233"/>
        <end position="252"/>
    </location>
</feature>
<evidence type="ECO:0000256" key="3">
    <source>
        <dbReference type="ARBA" id="ARBA00022475"/>
    </source>
</evidence>
<dbReference type="InterPro" id="IPR050366">
    <property type="entry name" value="BP-dependent_transpt_permease"/>
</dbReference>
<evidence type="ECO:0000256" key="6">
    <source>
        <dbReference type="ARBA" id="ARBA00023136"/>
    </source>
</evidence>
<evidence type="ECO:0000256" key="2">
    <source>
        <dbReference type="ARBA" id="ARBA00022448"/>
    </source>
</evidence>
<dbReference type="PANTHER" id="PTHR43386">
    <property type="entry name" value="OLIGOPEPTIDE TRANSPORT SYSTEM PERMEASE PROTEIN APPC"/>
    <property type="match status" value="1"/>
</dbReference>